<keyword evidence="1" id="KW-0732">Signal</keyword>
<organism evidence="2 3">
    <name type="scientific">Fimbriimonas ginsengisoli</name>
    <dbReference type="NCBI Taxonomy" id="1005039"/>
    <lineage>
        <taxon>Bacteria</taxon>
        <taxon>Bacillati</taxon>
        <taxon>Armatimonadota</taxon>
        <taxon>Fimbriimonadia</taxon>
        <taxon>Fimbriimonadales</taxon>
        <taxon>Fimbriimonadaceae</taxon>
        <taxon>Fimbriimonas</taxon>
    </lineage>
</organism>
<evidence type="ECO:0000313" key="2">
    <source>
        <dbReference type="EMBL" id="MBI1757523.1"/>
    </source>
</evidence>
<comment type="caution">
    <text evidence="2">The sequence shown here is derived from an EMBL/GenBank/DDBJ whole genome shotgun (WGS) entry which is preliminary data.</text>
</comment>
<feature type="chain" id="PRO_5036920010" description="Outer membrane protein beta-barrel domain-containing protein" evidence="1">
    <location>
        <begin position="24"/>
        <end position="173"/>
    </location>
</feature>
<dbReference type="EMBL" id="JACOSL010000064">
    <property type="protein sequence ID" value="MBI1757523.1"/>
    <property type="molecule type" value="Genomic_DNA"/>
</dbReference>
<dbReference type="SUPFAM" id="SSF56925">
    <property type="entry name" value="OMPA-like"/>
    <property type="match status" value="1"/>
</dbReference>
<dbReference type="InterPro" id="IPR011250">
    <property type="entry name" value="OMP/PagP_B-barrel"/>
</dbReference>
<protein>
    <recommendedName>
        <fullName evidence="4">Outer membrane protein beta-barrel domain-containing protein</fullName>
    </recommendedName>
</protein>
<proteinExistence type="predicted"/>
<sequence length="173" mass="18154">MDRRLVAAAAGMAILGTAFPAWGQESKPVGLSVKAGLFWPSSSAGRNAGSTWFAGGAEFRVRDASVETKGIGPNSTITASLDYYNKGGFSNMPVLLNVVTHTSEMYYTVGAGVGFNRTPDGSGGTDSKTRFAWQAGVGYDFMQGKSPLFVEGKYFGNASSDLNGFGVFVGIHI</sequence>
<feature type="signal peptide" evidence="1">
    <location>
        <begin position="1"/>
        <end position="23"/>
    </location>
</feature>
<evidence type="ECO:0000256" key="1">
    <source>
        <dbReference type="SAM" id="SignalP"/>
    </source>
</evidence>
<dbReference type="AlphaFoldDB" id="A0A931LU59"/>
<evidence type="ECO:0008006" key="4">
    <source>
        <dbReference type="Google" id="ProtNLM"/>
    </source>
</evidence>
<name>A0A931LU59_FIMGI</name>
<accession>A0A931LU59</accession>
<evidence type="ECO:0000313" key="3">
    <source>
        <dbReference type="Proteomes" id="UP000727962"/>
    </source>
</evidence>
<dbReference type="Proteomes" id="UP000727962">
    <property type="component" value="Unassembled WGS sequence"/>
</dbReference>
<reference evidence="2" key="1">
    <citation type="submission" date="2020-07" db="EMBL/GenBank/DDBJ databases">
        <title>Huge and variable diversity of episymbiotic CPR bacteria and DPANN archaea in groundwater ecosystems.</title>
        <authorList>
            <person name="He C.Y."/>
            <person name="Keren R."/>
            <person name="Whittaker M."/>
            <person name="Farag I.F."/>
            <person name="Doudna J."/>
            <person name="Cate J.H.D."/>
            <person name="Banfield J.F."/>
        </authorList>
    </citation>
    <scope>NUCLEOTIDE SEQUENCE</scope>
    <source>
        <strain evidence="2">NC_groundwater_17_Pr7_B-0.1um_64_12</strain>
    </source>
</reference>
<gene>
    <name evidence="2" type="ORF">HYR64_10500</name>
</gene>